<dbReference type="InterPro" id="IPR056689">
    <property type="entry name" value="DUF7787"/>
</dbReference>
<organism evidence="2 3">
    <name type="scientific">Handroanthus impetiginosus</name>
    <dbReference type="NCBI Taxonomy" id="429701"/>
    <lineage>
        <taxon>Eukaryota</taxon>
        <taxon>Viridiplantae</taxon>
        <taxon>Streptophyta</taxon>
        <taxon>Embryophyta</taxon>
        <taxon>Tracheophyta</taxon>
        <taxon>Spermatophyta</taxon>
        <taxon>Magnoliopsida</taxon>
        <taxon>eudicotyledons</taxon>
        <taxon>Gunneridae</taxon>
        <taxon>Pentapetalae</taxon>
        <taxon>asterids</taxon>
        <taxon>lamiids</taxon>
        <taxon>Lamiales</taxon>
        <taxon>Bignoniaceae</taxon>
        <taxon>Crescentiina</taxon>
        <taxon>Tabebuia alliance</taxon>
        <taxon>Handroanthus</taxon>
    </lineage>
</organism>
<evidence type="ECO:0000313" key="2">
    <source>
        <dbReference type="EMBL" id="PIN17497.1"/>
    </source>
</evidence>
<name>A0A2G9HIZ1_9LAMI</name>
<gene>
    <name evidence="2" type="ORF">CDL12_09843</name>
</gene>
<keyword evidence="3" id="KW-1185">Reference proteome</keyword>
<dbReference type="Pfam" id="PF25042">
    <property type="entry name" value="DUF7787"/>
    <property type="match status" value="1"/>
</dbReference>
<dbReference type="OrthoDB" id="692230at2759"/>
<reference evidence="3" key="1">
    <citation type="journal article" date="2018" name="Gigascience">
        <title>Genome assembly of the Pink Ipe (Handroanthus impetiginosus, Bignoniaceae), a highly valued, ecologically keystone Neotropical timber forest tree.</title>
        <authorList>
            <person name="Silva-Junior O.B."/>
            <person name="Grattapaglia D."/>
            <person name="Novaes E."/>
            <person name="Collevatti R.G."/>
        </authorList>
    </citation>
    <scope>NUCLEOTIDE SEQUENCE [LARGE SCALE GENOMIC DNA]</scope>
    <source>
        <strain evidence="3">cv. UFG-1</strain>
    </source>
</reference>
<evidence type="ECO:0000313" key="3">
    <source>
        <dbReference type="Proteomes" id="UP000231279"/>
    </source>
</evidence>
<dbReference type="PANTHER" id="PTHR35096:SF8">
    <property type="entry name" value="OS03G0308600 PROTEIN"/>
    <property type="match status" value="1"/>
</dbReference>
<protein>
    <recommendedName>
        <fullName evidence="1">DUF7787 domain-containing protein</fullName>
    </recommendedName>
</protein>
<dbReference type="EMBL" id="NKXS01001661">
    <property type="protein sequence ID" value="PIN17497.1"/>
    <property type="molecule type" value="Genomic_DNA"/>
</dbReference>
<dbReference type="Proteomes" id="UP000231279">
    <property type="component" value="Unassembled WGS sequence"/>
</dbReference>
<comment type="caution">
    <text evidence="2">The sequence shown here is derived from an EMBL/GenBank/DDBJ whole genome shotgun (WGS) entry which is preliminary data.</text>
</comment>
<sequence>MEIVGGGTVVAKKKHRLTLEDYLGFINDRTLPLNVHQLRQIIGMHGFKRMTFQKSKLIEMVTTMDLMDLHRSTLQDGGVSGDACFNLEEVINDLKDLDWQECHVTSLVTQGAVVSASSAASSEGTVSVKPKRRIGRKRKPIEVEIDDSVISTGTTVAAGSTTSIGRLRSVECNSPESLKFKSPEAITRVAALN</sequence>
<dbReference type="PANTHER" id="PTHR35096">
    <property type="entry name" value="BNAA08G28570D PROTEIN"/>
    <property type="match status" value="1"/>
</dbReference>
<dbReference type="STRING" id="429701.A0A2G9HIZ1"/>
<proteinExistence type="predicted"/>
<dbReference type="AlphaFoldDB" id="A0A2G9HIZ1"/>
<evidence type="ECO:0000259" key="1">
    <source>
        <dbReference type="Pfam" id="PF25042"/>
    </source>
</evidence>
<accession>A0A2G9HIZ1</accession>
<feature type="domain" description="DUF7787" evidence="1">
    <location>
        <begin position="13"/>
        <end position="68"/>
    </location>
</feature>